<evidence type="ECO:0000256" key="1">
    <source>
        <dbReference type="SAM" id="Coils"/>
    </source>
</evidence>
<gene>
    <name evidence="2" type="ORF">GDO81_000335</name>
</gene>
<protein>
    <submittedName>
        <fullName evidence="2">Uncharacterized protein</fullName>
    </submittedName>
</protein>
<comment type="caution">
    <text evidence="2">The sequence shown here is derived from an EMBL/GenBank/DDBJ whole genome shotgun (WGS) entry which is preliminary data.</text>
</comment>
<keyword evidence="3" id="KW-1185">Reference proteome</keyword>
<proteinExistence type="predicted"/>
<organism evidence="2 3">
    <name type="scientific">Engystomops pustulosus</name>
    <name type="common">Tungara frog</name>
    <name type="synonym">Physalaemus pustulosus</name>
    <dbReference type="NCBI Taxonomy" id="76066"/>
    <lineage>
        <taxon>Eukaryota</taxon>
        <taxon>Metazoa</taxon>
        <taxon>Chordata</taxon>
        <taxon>Craniata</taxon>
        <taxon>Vertebrata</taxon>
        <taxon>Euteleostomi</taxon>
        <taxon>Amphibia</taxon>
        <taxon>Batrachia</taxon>
        <taxon>Anura</taxon>
        <taxon>Neobatrachia</taxon>
        <taxon>Hyloidea</taxon>
        <taxon>Leptodactylidae</taxon>
        <taxon>Leiuperinae</taxon>
        <taxon>Engystomops</taxon>
    </lineage>
</organism>
<evidence type="ECO:0000313" key="3">
    <source>
        <dbReference type="Proteomes" id="UP000824782"/>
    </source>
</evidence>
<accession>A0AAV7D555</accession>
<reference evidence="2" key="1">
    <citation type="thesis" date="2020" institute="ProQuest LLC" country="789 East Eisenhower Parkway, Ann Arbor, MI, USA">
        <title>Comparative Genomics and Chromosome Evolution.</title>
        <authorList>
            <person name="Mudd A.B."/>
        </authorList>
    </citation>
    <scope>NUCLEOTIDE SEQUENCE</scope>
    <source>
        <strain evidence="2">237g6f4</strain>
        <tissue evidence="2">Blood</tissue>
    </source>
</reference>
<evidence type="ECO:0000313" key="2">
    <source>
        <dbReference type="EMBL" id="KAG8591856.1"/>
    </source>
</evidence>
<name>A0AAV7D555_ENGPU</name>
<feature type="coiled-coil region" evidence="1">
    <location>
        <begin position="109"/>
        <end position="143"/>
    </location>
</feature>
<dbReference type="Proteomes" id="UP000824782">
    <property type="component" value="Unassembled WGS sequence"/>
</dbReference>
<sequence>MDEINVIQSWSRYNNKIQDLQQSLGLPSWQSSESRAPKPDDTSRKIFQSGQRHITGSELQREVLKHCGPSAFQALMESYTEDPVCDPHPMQKVLDKVLIRRSIDQAHRQKNRDATIRKLEEAKEHLRKELKNLEAQNEFFGNGGKSRASAPLIRKTTPNLRNRNEKPSPAGTDLLKGLAMDDSFMDEVVEEIMSPNLSLQPQKMTSGKKRQMQKRRLEAIRDHAVLLLGEEIILEVTSDMATQVATDVLKRAILRSEFESHFGSDKVQEYLKNTNPLHF</sequence>
<dbReference type="EMBL" id="WNYA01000001">
    <property type="protein sequence ID" value="KAG8591856.1"/>
    <property type="molecule type" value="Genomic_DNA"/>
</dbReference>
<keyword evidence="1" id="KW-0175">Coiled coil</keyword>
<dbReference type="AlphaFoldDB" id="A0AAV7D555"/>